<evidence type="ECO:0000256" key="3">
    <source>
        <dbReference type="ARBA" id="ARBA00022519"/>
    </source>
</evidence>
<evidence type="ECO:0000256" key="6">
    <source>
        <dbReference type="ARBA" id="ARBA00023136"/>
    </source>
</evidence>
<evidence type="ECO:0000313" key="14">
    <source>
        <dbReference type="Proteomes" id="UP000001693"/>
    </source>
</evidence>
<sequence>MFDFVRRHNRLLQFGLALVIVPSFLVVGIQGYDQFSASNEAVANIDGRAITQTEWDAAHRQQVERVRAQMPGVDAKLLDSPAIKQKVLDDLVRERVMLVAAQKLLLAPTDQRLQRLFATDPQFASLRNADGSVRKDLLEARGMTSEQFAQQLRQEFALRQVSLGLAGSALASPAVTARAMDSFFQQREVQVALFPAKDYLSKVSASDAEQQAYYDDPRNAAQFQSPETVSVEYVVLDLPAVTAGINVNEDDLRKYYDENAARYEQPQERRARHILVKLDADASDDAKAKAREKAAALLAEVQKNRAAFADLARRQSDDPGSAAQGGDLDWIARGAMVKPFEDAVFGLKKGELGGIVETEFGLHVIEVTDTRGGEKRAFANVRGELEAEVRKQLAQKRYAELAEQFTNLVEQEDTLKPVADALKLELHKADKLGRVAPAQPGNVLASPKVLEAIFQPESLSGKRNIEPVEAAANQLVAARVLEHAPARKQPLAEVGERLRNAVISEKAAKAAADDGKTKLAEWQSKPESAKLGAALVLSRTQAQGQPREVVDAVLRAPADKLPGWIGVELGGQGYAVIKLAKVLAADPAATGDPERVKAQYAQLWSQAESDAYYRALSKRYKAEVTDKGKAAVGTATP</sequence>
<feature type="domain" description="PpiC" evidence="12">
    <location>
        <begin position="266"/>
        <end position="369"/>
    </location>
</feature>
<keyword evidence="11" id="KW-0697">Rotamase</keyword>
<dbReference type="eggNOG" id="COG0760">
    <property type="taxonomic scope" value="Bacteria"/>
</dbReference>
<dbReference type="SUPFAM" id="SSF109998">
    <property type="entry name" value="Triger factor/SurA peptide-binding domain-like"/>
    <property type="match status" value="1"/>
</dbReference>
<dbReference type="Pfam" id="PF13624">
    <property type="entry name" value="SurA_N_3"/>
    <property type="match status" value="1"/>
</dbReference>
<accession>B1Y0T7</accession>
<dbReference type="OrthoDB" id="9812372at2"/>
<dbReference type="GO" id="GO:0005886">
    <property type="term" value="C:plasma membrane"/>
    <property type="evidence" value="ECO:0007669"/>
    <property type="project" value="UniProtKB-SubCell"/>
</dbReference>
<evidence type="ECO:0000256" key="7">
    <source>
        <dbReference type="ARBA" id="ARBA00023186"/>
    </source>
</evidence>
<evidence type="ECO:0000256" key="2">
    <source>
        <dbReference type="ARBA" id="ARBA00022475"/>
    </source>
</evidence>
<dbReference type="PANTHER" id="PTHR47529">
    <property type="entry name" value="PEPTIDYL-PROLYL CIS-TRANS ISOMERASE D"/>
    <property type="match status" value="1"/>
</dbReference>
<dbReference type="PROSITE" id="PS50198">
    <property type="entry name" value="PPIC_PPIASE_2"/>
    <property type="match status" value="1"/>
</dbReference>
<evidence type="ECO:0000256" key="8">
    <source>
        <dbReference type="ARBA" id="ARBA00038408"/>
    </source>
</evidence>
<keyword evidence="3" id="KW-0997">Cell inner membrane</keyword>
<keyword evidence="6" id="KW-0472">Membrane</keyword>
<organism evidence="13 14">
    <name type="scientific">Leptothrix cholodnii (strain ATCC 51168 / LMG 8142 / SP-6)</name>
    <name type="common">Leptothrix discophora (strain SP-6)</name>
    <dbReference type="NCBI Taxonomy" id="395495"/>
    <lineage>
        <taxon>Bacteria</taxon>
        <taxon>Pseudomonadati</taxon>
        <taxon>Pseudomonadota</taxon>
        <taxon>Betaproteobacteria</taxon>
        <taxon>Burkholderiales</taxon>
        <taxon>Sphaerotilaceae</taxon>
        <taxon>Leptothrix</taxon>
    </lineage>
</organism>
<dbReference type="RefSeq" id="WP_012346956.1">
    <property type="nucleotide sequence ID" value="NC_010524.1"/>
</dbReference>
<dbReference type="Pfam" id="PF13616">
    <property type="entry name" value="Rotamase_3"/>
    <property type="match status" value="1"/>
</dbReference>
<proteinExistence type="inferred from homology"/>
<name>B1Y0T7_LEPCP</name>
<keyword evidence="14" id="KW-1185">Reference proteome</keyword>
<evidence type="ECO:0000256" key="5">
    <source>
        <dbReference type="ARBA" id="ARBA00022989"/>
    </source>
</evidence>
<dbReference type="InterPro" id="IPR052029">
    <property type="entry name" value="PpiD_chaperone"/>
</dbReference>
<comment type="similarity">
    <text evidence="8">Belongs to the PpiD chaperone family.</text>
</comment>
<dbReference type="STRING" id="395495.Lcho_1928"/>
<dbReference type="InterPro" id="IPR027304">
    <property type="entry name" value="Trigger_fact/SurA_dom_sf"/>
</dbReference>
<dbReference type="KEGG" id="lch:Lcho_1928"/>
<dbReference type="Proteomes" id="UP000001693">
    <property type="component" value="Chromosome"/>
</dbReference>
<keyword evidence="7" id="KW-0143">Chaperone</keyword>
<comment type="subcellular location">
    <subcellularLocation>
        <location evidence="1">Cell inner membrane</location>
        <topology evidence="1">Single-pass type II membrane protein</topology>
        <orientation evidence="1">Periplasmic side</orientation>
    </subcellularLocation>
</comment>
<dbReference type="SUPFAM" id="SSF54534">
    <property type="entry name" value="FKBP-like"/>
    <property type="match status" value="1"/>
</dbReference>
<evidence type="ECO:0000259" key="12">
    <source>
        <dbReference type="PROSITE" id="PS50198"/>
    </source>
</evidence>
<dbReference type="EMBL" id="CP001013">
    <property type="protein sequence ID" value="ACB34195.1"/>
    <property type="molecule type" value="Genomic_DNA"/>
</dbReference>
<keyword evidence="5" id="KW-1133">Transmembrane helix</keyword>
<evidence type="ECO:0000256" key="9">
    <source>
        <dbReference type="ARBA" id="ARBA00040743"/>
    </source>
</evidence>
<protein>
    <recommendedName>
        <fullName evidence="9">Periplasmic chaperone PpiD</fullName>
    </recommendedName>
    <alternativeName>
        <fullName evidence="10">Periplasmic folding chaperone</fullName>
    </alternativeName>
</protein>
<evidence type="ECO:0000256" key="11">
    <source>
        <dbReference type="PROSITE-ProRule" id="PRU00278"/>
    </source>
</evidence>
<keyword evidence="11 13" id="KW-0413">Isomerase</keyword>
<evidence type="ECO:0000256" key="1">
    <source>
        <dbReference type="ARBA" id="ARBA00004382"/>
    </source>
</evidence>
<dbReference type="InterPro" id="IPR000297">
    <property type="entry name" value="PPIase_PpiC"/>
</dbReference>
<gene>
    <name evidence="13" type="ordered locus">Lcho_1928</name>
</gene>
<evidence type="ECO:0000256" key="10">
    <source>
        <dbReference type="ARBA" id="ARBA00042775"/>
    </source>
</evidence>
<dbReference type="InterPro" id="IPR046357">
    <property type="entry name" value="PPIase_dom_sf"/>
</dbReference>
<dbReference type="PANTHER" id="PTHR47529:SF1">
    <property type="entry name" value="PERIPLASMIC CHAPERONE PPID"/>
    <property type="match status" value="1"/>
</dbReference>
<keyword evidence="4" id="KW-0812">Transmembrane</keyword>
<dbReference type="GO" id="GO:0003755">
    <property type="term" value="F:peptidyl-prolyl cis-trans isomerase activity"/>
    <property type="evidence" value="ECO:0007669"/>
    <property type="project" value="UniProtKB-KW"/>
</dbReference>
<dbReference type="HOGENOM" id="CLU_023843_1_2_4"/>
<evidence type="ECO:0000256" key="4">
    <source>
        <dbReference type="ARBA" id="ARBA00022692"/>
    </source>
</evidence>
<evidence type="ECO:0000313" key="13">
    <source>
        <dbReference type="EMBL" id="ACB34195.1"/>
    </source>
</evidence>
<reference evidence="13 14" key="1">
    <citation type="submission" date="2008-03" db="EMBL/GenBank/DDBJ databases">
        <title>Complete sequence of Leptothrix cholodnii SP-6.</title>
        <authorList>
            <consortium name="US DOE Joint Genome Institute"/>
            <person name="Copeland A."/>
            <person name="Lucas S."/>
            <person name="Lapidus A."/>
            <person name="Glavina del Rio T."/>
            <person name="Dalin E."/>
            <person name="Tice H."/>
            <person name="Bruce D."/>
            <person name="Goodwin L."/>
            <person name="Pitluck S."/>
            <person name="Chertkov O."/>
            <person name="Brettin T."/>
            <person name="Detter J.C."/>
            <person name="Han C."/>
            <person name="Kuske C.R."/>
            <person name="Schmutz J."/>
            <person name="Larimer F."/>
            <person name="Land M."/>
            <person name="Hauser L."/>
            <person name="Kyrpides N."/>
            <person name="Lykidis A."/>
            <person name="Emerson D."/>
            <person name="Richardson P."/>
        </authorList>
    </citation>
    <scope>NUCLEOTIDE SEQUENCE [LARGE SCALE GENOMIC DNA]</scope>
    <source>
        <strain evidence="14">ATCC 51168 / LMG 8142 / SP-6</strain>
    </source>
</reference>
<dbReference type="Gene3D" id="3.10.50.40">
    <property type="match status" value="1"/>
</dbReference>
<dbReference type="AlphaFoldDB" id="B1Y0T7"/>
<keyword evidence="2" id="KW-1003">Cell membrane</keyword>
<dbReference type="Gene3D" id="1.10.4030.10">
    <property type="entry name" value="Porin chaperone SurA, peptide-binding domain"/>
    <property type="match status" value="1"/>
</dbReference>